<evidence type="ECO:0000256" key="2">
    <source>
        <dbReference type="ARBA" id="ARBA00022475"/>
    </source>
</evidence>
<dbReference type="HOGENOM" id="CLU_1246576_0_0_1"/>
<keyword evidence="4 8" id="KW-1133">Transmembrane helix</keyword>
<reference evidence="9 11" key="1">
    <citation type="submission" date="2008-03" db="EMBL/GenBank/DDBJ databases">
        <title>Annotation of Ixodes scapularis.</title>
        <authorList>
            <consortium name="Ixodes scapularis Genome Project Consortium"/>
            <person name="Caler E."/>
            <person name="Hannick L.I."/>
            <person name="Bidwell S."/>
            <person name="Joardar V."/>
            <person name="Thiagarajan M."/>
            <person name="Amedeo P."/>
            <person name="Galinsky K.J."/>
            <person name="Schobel S."/>
            <person name="Inman J."/>
            <person name="Hostetler J."/>
            <person name="Miller J."/>
            <person name="Hammond M."/>
            <person name="Megy K."/>
            <person name="Lawson D."/>
            <person name="Kodira C."/>
            <person name="Sutton G."/>
            <person name="Meyer J."/>
            <person name="Hill C.A."/>
            <person name="Birren B."/>
            <person name="Nene V."/>
            <person name="Collins F."/>
            <person name="Alarcon-Chaidez F."/>
            <person name="Wikel S."/>
            <person name="Strausberg R."/>
        </authorList>
    </citation>
    <scope>NUCLEOTIDE SEQUENCE [LARGE SCALE GENOMIC DNA]</scope>
    <source>
        <strain evidence="11">Wikel</strain>
        <strain evidence="9">Wikel colony</strain>
    </source>
</reference>
<dbReference type="InParanoid" id="B7PCR3"/>
<dbReference type="PANTHER" id="PTHR42643:SF42">
    <property type="entry name" value="IONOTROPIC GLUTAMATE RECEPTOR L-GLUTAMATE AND GLYCINE-BINDING DOMAIN-CONTAINING PROTEIN"/>
    <property type="match status" value="1"/>
</dbReference>
<keyword evidence="5 8" id="KW-0472">Membrane</keyword>
<dbReference type="Proteomes" id="UP000001555">
    <property type="component" value="Unassembled WGS sequence"/>
</dbReference>
<dbReference type="InterPro" id="IPR052192">
    <property type="entry name" value="Insect_Ionotropic_Sensory_Rcpt"/>
</dbReference>
<feature type="transmembrane region" description="Helical" evidence="8">
    <location>
        <begin position="154"/>
        <end position="177"/>
    </location>
</feature>
<dbReference type="EMBL" id="ABJB010720968">
    <property type="status" value="NOT_ANNOTATED_CDS"/>
    <property type="molecule type" value="Genomic_DNA"/>
</dbReference>
<dbReference type="PaxDb" id="6945-B7PCR3"/>
<comment type="subcellular location">
    <subcellularLocation>
        <location evidence="1">Cell membrane</location>
        <topology evidence="1">Multi-pass membrane protein</topology>
    </subcellularLocation>
</comment>
<evidence type="ECO:0000256" key="4">
    <source>
        <dbReference type="ARBA" id="ARBA00022989"/>
    </source>
</evidence>
<keyword evidence="11" id="KW-1185">Reference proteome</keyword>
<dbReference type="OrthoDB" id="8182981at2759"/>
<keyword evidence="3 8" id="KW-0812">Transmembrane</keyword>
<organism>
    <name type="scientific">Ixodes scapularis</name>
    <name type="common">Black-legged tick</name>
    <name type="synonym">Deer tick</name>
    <dbReference type="NCBI Taxonomy" id="6945"/>
    <lineage>
        <taxon>Eukaryota</taxon>
        <taxon>Metazoa</taxon>
        <taxon>Ecdysozoa</taxon>
        <taxon>Arthropoda</taxon>
        <taxon>Chelicerata</taxon>
        <taxon>Arachnida</taxon>
        <taxon>Acari</taxon>
        <taxon>Parasitiformes</taxon>
        <taxon>Ixodida</taxon>
        <taxon>Ixodoidea</taxon>
        <taxon>Ixodidae</taxon>
        <taxon>Ixodinae</taxon>
        <taxon>Ixodes</taxon>
    </lineage>
</organism>
<evidence type="ECO:0000256" key="8">
    <source>
        <dbReference type="SAM" id="Phobius"/>
    </source>
</evidence>
<evidence type="ECO:0000256" key="5">
    <source>
        <dbReference type="ARBA" id="ARBA00023136"/>
    </source>
</evidence>
<dbReference type="VEuPathDB" id="VectorBase:ISCW002396"/>
<dbReference type="EnsemblMetazoa" id="ISCW002396-RA">
    <property type="protein sequence ID" value="ISCW002396-PA"/>
    <property type="gene ID" value="ISCW002396"/>
</dbReference>
<dbReference type="GO" id="GO:0005886">
    <property type="term" value="C:plasma membrane"/>
    <property type="evidence" value="ECO:0007669"/>
    <property type="project" value="UniProtKB-SubCell"/>
</dbReference>
<evidence type="ECO:0000313" key="10">
    <source>
        <dbReference type="EnsemblMetazoa" id="ISCW002396-PA"/>
    </source>
</evidence>
<name>B7PCR3_IXOSC</name>
<dbReference type="VEuPathDB" id="VectorBase:ISCP_000724"/>
<dbReference type="EMBL" id="DS685328">
    <property type="protein sequence ID" value="EEC04385.1"/>
    <property type="molecule type" value="Genomic_DNA"/>
</dbReference>
<keyword evidence="7" id="KW-0325">Glycoprotein</keyword>
<evidence type="ECO:0000256" key="6">
    <source>
        <dbReference type="ARBA" id="ARBA00023170"/>
    </source>
</evidence>
<evidence type="ECO:0000256" key="7">
    <source>
        <dbReference type="ARBA" id="ARBA00023180"/>
    </source>
</evidence>
<proteinExistence type="predicted"/>
<reference evidence="10" key="2">
    <citation type="submission" date="2020-05" db="UniProtKB">
        <authorList>
            <consortium name="EnsemblMetazoa"/>
        </authorList>
    </citation>
    <scope>IDENTIFICATION</scope>
    <source>
        <strain evidence="10">wikel</strain>
    </source>
</reference>
<dbReference type="PANTHER" id="PTHR42643">
    <property type="entry name" value="IONOTROPIC RECEPTOR 20A-RELATED"/>
    <property type="match status" value="1"/>
</dbReference>
<evidence type="ECO:0000256" key="1">
    <source>
        <dbReference type="ARBA" id="ARBA00004651"/>
    </source>
</evidence>
<evidence type="ECO:0000256" key="3">
    <source>
        <dbReference type="ARBA" id="ARBA00022692"/>
    </source>
</evidence>
<evidence type="ECO:0000313" key="11">
    <source>
        <dbReference type="Proteomes" id="UP000001555"/>
    </source>
</evidence>
<accession>B7PCR3</accession>
<gene>
    <name evidence="10" type="primary">8027984</name>
    <name evidence="9" type="ORF">IscW_ISCW002396</name>
</gene>
<keyword evidence="6" id="KW-0675">Receptor</keyword>
<keyword evidence="2" id="KW-1003">Cell membrane</keyword>
<dbReference type="AlphaFoldDB" id="B7PCR3"/>
<protein>
    <submittedName>
        <fullName evidence="9 10">Uncharacterized protein</fullName>
    </submittedName>
</protein>
<evidence type="ECO:0000313" key="9">
    <source>
        <dbReference type="EMBL" id="EEC04385.1"/>
    </source>
</evidence>
<sequence length="193" mass="21978">MAKSMGPAVCFVNFPEELVHRAWPHTDYEQAVEKNYDCVDGSGKLLAKAGKEAWFVFKPSSDEAASIKEELFRFGFVQTDTFLSPVITGPRLRSNSPYYRSIKKVLSRTFEAGLFAEAERLAEFKSRVRREQKYGRPSNTEEETLGLSDFRPCIVIWAVGIGLSFLAFAVSHVVAHFRPPRSRMTRHAVRRAW</sequence>
<dbReference type="VEuPathDB" id="VectorBase:ISCI002396"/>